<accession>A0ABV3X5T3</accession>
<name>A0ABV3X5T3_9FIRM</name>
<organism evidence="1 2">
    <name type="scientific">Selenomonas sputigena</name>
    <dbReference type="NCBI Taxonomy" id="69823"/>
    <lineage>
        <taxon>Bacteria</taxon>
        <taxon>Bacillati</taxon>
        <taxon>Bacillota</taxon>
        <taxon>Negativicutes</taxon>
        <taxon>Selenomonadales</taxon>
        <taxon>Selenomonadaceae</taxon>
        <taxon>Selenomonas</taxon>
    </lineage>
</organism>
<dbReference type="EMBL" id="JARVLH010000004">
    <property type="protein sequence ID" value="MEX5285558.1"/>
    <property type="molecule type" value="Genomic_DNA"/>
</dbReference>
<protein>
    <submittedName>
        <fullName evidence="1">YbjN domain-containing protein</fullName>
    </submittedName>
</protein>
<reference evidence="1 2" key="1">
    <citation type="submission" date="2023-04" db="EMBL/GenBank/DDBJ databases">
        <title>Genome Sequence of Selenomonas sputigena ATCC 33150.</title>
        <authorList>
            <person name="Miller D.P."/>
            <person name="Anvari S."/>
            <person name="Polson S.W."/>
            <person name="Macdonald M."/>
            <person name="Mcdowell J.V."/>
        </authorList>
    </citation>
    <scope>NUCLEOTIDE SEQUENCE [LARGE SCALE GENOMIC DNA]</scope>
    <source>
        <strain evidence="1 2">ATCC 33150</strain>
    </source>
</reference>
<proteinExistence type="predicted"/>
<dbReference type="RefSeq" id="WP_368847284.1">
    <property type="nucleotide sequence ID" value="NZ_CP194411.1"/>
</dbReference>
<sequence length="166" mass="18639">MENNDMDQNQEVSHVAEDKAKAFQEYLDKAEIGGIQMFEAGENGEAKVFRSNLPVRGHKLPFMILVDGTVYTLVQIALAENIVTEANKASIMEYLNDLNTEYRMLKYNCDGAGNLLMTLVITSGVETFDPGMIINLLNEIQTHLDTVYPDIMKKLWKDGGEEKSES</sequence>
<evidence type="ECO:0000313" key="1">
    <source>
        <dbReference type="EMBL" id="MEX5285558.1"/>
    </source>
</evidence>
<dbReference type="Proteomes" id="UP001559623">
    <property type="component" value="Unassembled WGS sequence"/>
</dbReference>
<keyword evidence="2" id="KW-1185">Reference proteome</keyword>
<gene>
    <name evidence="1" type="ORF">QCO44_07900</name>
</gene>
<evidence type="ECO:0000313" key="2">
    <source>
        <dbReference type="Proteomes" id="UP001559623"/>
    </source>
</evidence>
<comment type="caution">
    <text evidence="1">The sequence shown here is derived from an EMBL/GenBank/DDBJ whole genome shotgun (WGS) entry which is preliminary data.</text>
</comment>